<dbReference type="Proteomes" id="UP001516400">
    <property type="component" value="Unassembled WGS sequence"/>
</dbReference>
<evidence type="ECO:0008006" key="9">
    <source>
        <dbReference type="Google" id="ProtNLM"/>
    </source>
</evidence>
<evidence type="ECO:0000256" key="6">
    <source>
        <dbReference type="SAM" id="Phobius"/>
    </source>
</evidence>
<comment type="subcellular location">
    <subcellularLocation>
        <location evidence="1">Membrane</location>
        <topology evidence="1">Multi-pass membrane protein</topology>
    </subcellularLocation>
</comment>
<feature type="transmembrane region" description="Helical" evidence="6">
    <location>
        <begin position="56"/>
        <end position="78"/>
    </location>
</feature>
<dbReference type="GO" id="GO:0016020">
    <property type="term" value="C:membrane"/>
    <property type="evidence" value="ECO:0007669"/>
    <property type="project" value="UniProtKB-SubCell"/>
</dbReference>
<feature type="transmembrane region" description="Helical" evidence="6">
    <location>
        <begin position="119"/>
        <end position="139"/>
    </location>
</feature>
<name>A0ABD2MQ18_9CUCU</name>
<evidence type="ECO:0000256" key="2">
    <source>
        <dbReference type="ARBA" id="ARBA00009172"/>
    </source>
</evidence>
<keyword evidence="3 6" id="KW-0812">Transmembrane</keyword>
<evidence type="ECO:0000256" key="3">
    <source>
        <dbReference type="ARBA" id="ARBA00022692"/>
    </source>
</evidence>
<dbReference type="InterPro" id="IPR036259">
    <property type="entry name" value="MFS_trans_sf"/>
</dbReference>
<organism evidence="7 8">
    <name type="scientific">Cryptolaemus montrouzieri</name>
    <dbReference type="NCBI Taxonomy" id="559131"/>
    <lineage>
        <taxon>Eukaryota</taxon>
        <taxon>Metazoa</taxon>
        <taxon>Ecdysozoa</taxon>
        <taxon>Arthropoda</taxon>
        <taxon>Hexapoda</taxon>
        <taxon>Insecta</taxon>
        <taxon>Pterygota</taxon>
        <taxon>Neoptera</taxon>
        <taxon>Endopterygota</taxon>
        <taxon>Coleoptera</taxon>
        <taxon>Polyphaga</taxon>
        <taxon>Cucujiformia</taxon>
        <taxon>Coccinelloidea</taxon>
        <taxon>Coccinellidae</taxon>
        <taxon>Scymninae</taxon>
        <taxon>Scymnini</taxon>
        <taxon>Cryptolaemus</taxon>
    </lineage>
</organism>
<dbReference type="PANTHER" id="PTHR19444:SF13">
    <property type="entry name" value="PROTEIN UNC-93 HOMOLOG A"/>
    <property type="match status" value="1"/>
</dbReference>
<reference evidence="7 8" key="1">
    <citation type="journal article" date="2021" name="BMC Biol.">
        <title>Horizontally acquired antibacterial genes associated with adaptive radiation of ladybird beetles.</title>
        <authorList>
            <person name="Li H.S."/>
            <person name="Tang X.F."/>
            <person name="Huang Y.H."/>
            <person name="Xu Z.Y."/>
            <person name="Chen M.L."/>
            <person name="Du X.Y."/>
            <person name="Qiu B.Y."/>
            <person name="Chen P.T."/>
            <person name="Zhang W."/>
            <person name="Slipinski A."/>
            <person name="Escalona H.E."/>
            <person name="Waterhouse R.M."/>
            <person name="Zwick A."/>
            <person name="Pang H."/>
        </authorList>
    </citation>
    <scope>NUCLEOTIDE SEQUENCE [LARGE SCALE GENOMIC DNA]</scope>
    <source>
        <strain evidence="7">SYSU2018</strain>
    </source>
</reference>
<evidence type="ECO:0000313" key="7">
    <source>
        <dbReference type="EMBL" id="KAL3268485.1"/>
    </source>
</evidence>
<dbReference type="PANTHER" id="PTHR19444">
    <property type="entry name" value="UNC-93 RELATED"/>
    <property type="match status" value="1"/>
</dbReference>
<evidence type="ECO:0000256" key="5">
    <source>
        <dbReference type="ARBA" id="ARBA00023136"/>
    </source>
</evidence>
<dbReference type="Pfam" id="PF05978">
    <property type="entry name" value="UNC-93"/>
    <property type="match status" value="1"/>
</dbReference>
<dbReference type="InterPro" id="IPR051951">
    <property type="entry name" value="UNC-93_regulatory"/>
</dbReference>
<keyword evidence="8" id="KW-1185">Reference proteome</keyword>
<dbReference type="AlphaFoldDB" id="A0ABD2MQ18"/>
<feature type="transmembrane region" description="Helical" evidence="6">
    <location>
        <begin position="90"/>
        <end position="112"/>
    </location>
</feature>
<accession>A0ABD2MQ18</accession>
<gene>
    <name evidence="7" type="ORF">HHI36_007596</name>
</gene>
<dbReference type="EMBL" id="JABFTP020000021">
    <property type="protein sequence ID" value="KAL3268485.1"/>
    <property type="molecule type" value="Genomic_DNA"/>
</dbReference>
<feature type="transmembrane region" description="Helical" evidence="6">
    <location>
        <begin position="209"/>
        <end position="230"/>
    </location>
</feature>
<comment type="similarity">
    <text evidence="2">Belongs to the unc-93 family.</text>
</comment>
<dbReference type="SUPFAM" id="SSF103473">
    <property type="entry name" value="MFS general substrate transporter"/>
    <property type="match status" value="1"/>
</dbReference>
<dbReference type="InterPro" id="IPR010291">
    <property type="entry name" value="Ion_channel_UNC-93"/>
</dbReference>
<evidence type="ECO:0000256" key="4">
    <source>
        <dbReference type="ARBA" id="ARBA00022989"/>
    </source>
</evidence>
<keyword evidence="5 6" id="KW-0472">Membrane</keyword>
<proteinExistence type="inferred from homology"/>
<comment type="caution">
    <text evidence="7">The sequence shown here is derived from an EMBL/GenBank/DDBJ whole genome shotgun (WGS) entry which is preliminary data.</text>
</comment>
<keyword evidence="4 6" id="KW-1133">Transmembrane helix</keyword>
<evidence type="ECO:0000256" key="1">
    <source>
        <dbReference type="ARBA" id="ARBA00004141"/>
    </source>
</evidence>
<sequence length="254" mass="28484">MVCHYFGKGTTIFNQLETLIANNGKYTKKKQENIPTTSSWKLLAVTCKHLSNPLQILLLPIMMFIGAEQAFIAADYTIAFVTCGWGVENIGFVMICFGVCNGIASTSIGGLTKLFGRRFFIFLGFLLHLSLIIGLQFWSPGLKNKFVYFAISGLWGFADAIWLVQIHSLSGMLFQGKEEAAYSNFRLWESLGSVITYAYGPFLCTNLKLYWLLLLLVIGIICYSVIEYIYPRNVEESTVRGAKFTPIKNSNAQN</sequence>
<protein>
    <recommendedName>
        <fullName evidence="9">UNC93-like protein</fullName>
    </recommendedName>
</protein>
<evidence type="ECO:0000313" key="8">
    <source>
        <dbReference type="Proteomes" id="UP001516400"/>
    </source>
</evidence>
<dbReference type="Gene3D" id="1.20.1250.20">
    <property type="entry name" value="MFS general substrate transporter like domains"/>
    <property type="match status" value="1"/>
</dbReference>